<gene>
    <name evidence="5" type="ORF">GCM10009118_26290</name>
</gene>
<dbReference type="PANTHER" id="PTHR47637">
    <property type="entry name" value="CHAPERONE SURA"/>
    <property type="match status" value="1"/>
</dbReference>
<reference evidence="5 6" key="1">
    <citation type="journal article" date="2019" name="Int. J. Syst. Evol. Microbiol.">
        <title>The Global Catalogue of Microorganisms (GCM) 10K type strain sequencing project: providing services to taxonomists for standard genome sequencing and annotation.</title>
        <authorList>
            <consortium name="The Broad Institute Genomics Platform"/>
            <consortium name="The Broad Institute Genome Sequencing Center for Infectious Disease"/>
            <person name="Wu L."/>
            <person name="Ma J."/>
        </authorList>
    </citation>
    <scope>NUCLEOTIDE SEQUENCE [LARGE SCALE GENOMIC DNA]</scope>
    <source>
        <strain evidence="5 6">JCM 16083</strain>
    </source>
</reference>
<dbReference type="PROSITE" id="PS50198">
    <property type="entry name" value="PPIC_PPIASE_2"/>
    <property type="match status" value="2"/>
</dbReference>
<proteinExistence type="predicted"/>
<dbReference type="PANTHER" id="PTHR47637:SF1">
    <property type="entry name" value="CHAPERONE SURA"/>
    <property type="match status" value="1"/>
</dbReference>
<dbReference type="SUPFAM" id="SSF54534">
    <property type="entry name" value="FKBP-like"/>
    <property type="match status" value="2"/>
</dbReference>
<dbReference type="SUPFAM" id="SSF109998">
    <property type="entry name" value="Triger factor/SurA peptide-binding domain-like"/>
    <property type="match status" value="1"/>
</dbReference>
<comment type="caution">
    <text evidence="5">The sequence shown here is derived from an EMBL/GenBank/DDBJ whole genome shotgun (WGS) entry which is preliminary data.</text>
</comment>
<keyword evidence="1 3" id="KW-0732">Signal</keyword>
<feature type="chain" id="PRO_5045235983" evidence="3">
    <location>
        <begin position="19"/>
        <end position="452"/>
    </location>
</feature>
<dbReference type="InterPro" id="IPR027304">
    <property type="entry name" value="Trigger_fact/SurA_dom_sf"/>
</dbReference>
<evidence type="ECO:0000313" key="5">
    <source>
        <dbReference type="EMBL" id="GAA0876219.1"/>
    </source>
</evidence>
<protein>
    <submittedName>
        <fullName evidence="5">Peptidylprolyl isomerase</fullName>
    </submittedName>
</protein>
<feature type="signal peptide" evidence="3">
    <location>
        <begin position="1"/>
        <end position="18"/>
    </location>
</feature>
<evidence type="ECO:0000256" key="1">
    <source>
        <dbReference type="ARBA" id="ARBA00022729"/>
    </source>
</evidence>
<dbReference type="Gene3D" id="3.10.50.40">
    <property type="match status" value="2"/>
</dbReference>
<dbReference type="GO" id="GO:0016853">
    <property type="term" value="F:isomerase activity"/>
    <property type="evidence" value="ECO:0007669"/>
    <property type="project" value="UniProtKB-KW"/>
</dbReference>
<feature type="domain" description="PpiC" evidence="4">
    <location>
        <begin position="273"/>
        <end position="390"/>
    </location>
</feature>
<keyword evidence="2 5" id="KW-0413">Isomerase</keyword>
<evidence type="ECO:0000259" key="4">
    <source>
        <dbReference type="PROSITE" id="PS50198"/>
    </source>
</evidence>
<dbReference type="InterPro" id="IPR000297">
    <property type="entry name" value="PPIase_PpiC"/>
</dbReference>
<dbReference type="Pfam" id="PF00639">
    <property type="entry name" value="Rotamase"/>
    <property type="match status" value="2"/>
</dbReference>
<evidence type="ECO:0000256" key="3">
    <source>
        <dbReference type="SAM" id="SignalP"/>
    </source>
</evidence>
<keyword evidence="6" id="KW-1185">Reference proteome</keyword>
<evidence type="ECO:0000256" key="2">
    <source>
        <dbReference type="PROSITE-ProRule" id="PRU00278"/>
    </source>
</evidence>
<accession>A0ABN1MTQ7</accession>
<organism evidence="5 6">
    <name type="scientific">Wandonia haliotis</name>
    <dbReference type="NCBI Taxonomy" id="574963"/>
    <lineage>
        <taxon>Bacteria</taxon>
        <taxon>Pseudomonadati</taxon>
        <taxon>Bacteroidota</taxon>
        <taxon>Flavobacteriia</taxon>
        <taxon>Flavobacteriales</taxon>
        <taxon>Crocinitomicaceae</taxon>
        <taxon>Wandonia</taxon>
    </lineage>
</organism>
<sequence length="452" mass="52048">MKYTILIVSLLSAFSAFAQPDSQLIDKVVAKVGTNVILLSDLQSQKIQAMQENIEVTDELECTILEELLYQNLLLNQADLDSVTVTDEQVDAEMEQRLRVIEGQIGGREELEKFYGKTVSQIKKEFRPAIRKRLIGQEMERQITAEVVISPKEVRDFFHSLPEDSLPYINSKLGLQQIVIYPEITEADKQKTYDQLNTIREQIISGDKTFRAMAGVYSQDPGSRSKGGEIKASRGQMVKEFEATAFSLKPGEISPVFETEYGFHVMELIERKGDDYVCRHILMVPEVSEEAFIIASEKIEKCHAELKKNEITWEDAVLKYSNDNSTNQNKGLLSNPYSGETLWDMEDLNQIDQQIFILVNSLEVGEITRPSVYDNMMERKQGVRIVRLSERTTPHKANLKDDYQLIQNAALNEKRQKIIKEWTDDKINNAYIRIDEKYNACDFRYNWFKNIN</sequence>
<keyword evidence="2" id="KW-0697">Rotamase</keyword>
<dbReference type="InterPro" id="IPR046357">
    <property type="entry name" value="PPIase_dom_sf"/>
</dbReference>
<name>A0ABN1MTQ7_9FLAO</name>
<feature type="domain" description="PpiC" evidence="4">
    <location>
        <begin position="170"/>
        <end position="270"/>
    </location>
</feature>
<evidence type="ECO:0000313" key="6">
    <source>
        <dbReference type="Proteomes" id="UP001501126"/>
    </source>
</evidence>
<dbReference type="EMBL" id="BAAAFH010000022">
    <property type="protein sequence ID" value="GAA0876219.1"/>
    <property type="molecule type" value="Genomic_DNA"/>
</dbReference>
<dbReference type="Gene3D" id="1.10.4030.10">
    <property type="entry name" value="Porin chaperone SurA, peptide-binding domain"/>
    <property type="match status" value="1"/>
</dbReference>
<dbReference type="Proteomes" id="UP001501126">
    <property type="component" value="Unassembled WGS sequence"/>
</dbReference>
<dbReference type="InterPro" id="IPR050280">
    <property type="entry name" value="OMP_Chaperone_SurA"/>
</dbReference>